<organism evidence="1 2">
    <name type="scientific">Psychrosphaera algicola</name>
    <dbReference type="NCBI Taxonomy" id="3023714"/>
    <lineage>
        <taxon>Bacteria</taxon>
        <taxon>Pseudomonadati</taxon>
        <taxon>Pseudomonadota</taxon>
        <taxon>Gammaproteobacteria</taxon>
        <taxon>Alteromonadales</taxon>
        <taxon>Pseudoalteromonadaceae</taxon>
        <taxon>Psychrosphaera</taxon>
    </lineage>
</organism>
<dbReference type="RefSeq" id="WP_272179807.1">
    <property type="nucleotide sequence ID" value="NZ_JAQOMS010000002.1"/>
</dbReference>
<sequence length="94" mass="10737">MNKLQAFTLAREVIGASYETQGVENRFVGLVLLTGMSLDDINDFYVRQRIELVQCDILVSAQTNVENLEHEAPEIVNRMLKYIDCKLRFSVTKA</sequence>
<evidence type="ECO:0000313" key="1">
    <source>
        <dbReference type="EMBL" id="MDC2888088.1"/>
    </source>
</evidence>
<keyword evidence="2" id="KW-1185">Reference proteome</keyword>
<dbReference type="EMBL" id="JAQOMS010000002">
    <property type="protein sequence ID" value="MDC2888088.1"/>
    <property type="molecule type" value="Genomic_DNA"/>
</dbReference>
<accession>A0ABT5FB77</accession>
<reference evidence="1 2" key="1">
    <citation type="submission" date="2023-01" db="EMBL/GenBank/DDBJ databases">
        <title>Psychrosphaera sp. nov., isolated from marine algae.</title>
        <authorList>
            <person name="Bayburt H."/>
            <person name="Choi B.J."/>
            <person name="Kim J.M."/>
            <person name="Choi D.G."/>
            <person name="Jeon C.O."/>
        </authorList>
    </citation>
    <scope>NUCLEOTIDE SEQUENCE [LARGE SCALE GENOMIC DNA]</scope>
    <source>
        <strain evidence="1 2">G1-22</strain>
    </source>
</reference>
<gene>
    <name evidence="1" type="ORF">PN838_03730</name>
</gene>
<protein>
    <submittedName>
        <fullName evidence="1">Uncharacterized protein</fullName>
    </submittedName>
</protein>
<dbReference type="Proteomes" id="UP001528411">
    <property type="component" value="Unassembled WGS sequence"/>
</dbReference>
<name>A0ABT5FB77_9GAMM</name>
<comment type="caution">
    <text evidence="1">The sequence shown here is derived from an EMBL/GenBank/DDBJ whole genome shotgun (WGS) entry which is preliminary data.</text>
</comment>
<proteinExistence type="predicted"/>
<evidence type="ECO:0000313" key="2">
    <source>
        <dbReference type="Proteomes" id="UP001528411"/>
    </source>
</evidence>